<dbReference type="InterPro" id="IPR051554">
    <property type="entry name" value="Acetyltransferase_Eis"/>
</dbReference>
<dbReference type="InterPro" id="IPR025559">
    <property type="entry name" value="Eis_dom"/>
</dbReference>
<dbReference type="Gene3D" id="3.30.1050.10">
    <property type="entry name" value="SCP2 sterol-binding domain"/>
    <property type="match status" value="1"/>
</dbReference>
<accession>A0A1H2Q4N2</accession>
<dbReference type="GO" id="GO:0030649">
    <property type="term" value="P:aminoglycoside antibiotic catabolic process"/>
    <property type="evidence" value="ECO:0007669"/>
    <property type="project" value="TreeGrafter"/>
</dbReference>
<reference evidence="2 3" key="1">
    <citation type="submission" date="2016-10" db="EMBL/GenBank/DDBJ databases">
        <authorList>
            <person name="de Groot N.N."/>
        </authorList>
    </citation>
    <scope>NUCLEOTIDE SEQUENCE [LARGE SCALE GENOMIC DNA]</scope>
    <source>
        <strain evidence="2 3">DSM 23126</strain>
    </source>
</reference>
<dbReference type="STRING" id="1122204.SAMN05421781_0144"/>
<dbReference type="SUPFAM" id="SSF55729">
    <property type="entry name" value="Acyl-CoA N-acyltransferases (Nat)"/>
    <property type="match status" value="1"/>
</dbReference>
<keyword evidence="3" id="KW-1185">Reference proteome</keyword>
<protein>
    <submittedName>
        <fullName evidence="2">Predicted acetyltransferase</fullName>
    </submittedName>
</protein>
<dbReference type="AlphaFoldDB" id="A0A1H2Q4N2"/>
<gene>
    <name evidence="2" type="ORF">SAMN05421781_0144</name>
</gene>
<dbReference type="InterPro" id="IPR016181">
    <property type="entry name" value="Acyl_CoA_acyltransferase"/>
</dbReference>
<keyword evidence="2" id="KW-0808">Transferase</keyword>
<dbReference type="InterPro" id="IPR000182">
    <property type="entry name" value="GNAT_dom"/>
</dbReference>
<dbReference type="Proteomes" id="UP000199488">
    <property type="component" value="Unassembled WGS sequence"/>
</dbReference>
<dbReference type="SUPFAM" id="SSF55718">
    <property type="entry name" value="SCP-like"/>
    <property type="match status" value="1"/>
</dbReference>
<dbReference type="PROSITE" id="PS51186">
    <property type="entry name" value="GNAT"/>
    <property type="match status" value="1"/>
</dbReference>
<dbReference type="Pfam" id="PF13527">
    <property type="entry name" value="Acetyltransf_9"/>
    <property type="match status" value="1"/>
</dbReference>
<dbReference type="GO" id="GO:0034069">
    <property type="term" value="F:aminoglycoside N-acetyltransferase activity"/>
    <property type="evidence" value="ECO:0007669"/>
    <property type="project" value="TreeGrafter"/>
</dbReference>
<dbReference type="Gene3D" id="3.40.630.30">
    <property type="match status" value="2"/>
</dbReference>
<dbReference type="EMBL" id="FNNC01000001">
    <property type="protein sequence ID" value="SDW02083.1"/>
    <property type="molecule type" value="Genomic_DNA"/>
</dbReference>
<dbReference type="OrthoDB" id="9768284at2"/>
<proteinExistence type="predicted"/>
<name>A0A1H2Q4N2_9BACI</name>
<dbReference type="Pfam" id="PF13530">
    <property type="entry name" value="SCP2_2"/>
    <property type="match status" value="1"/>
</dbReference>
<dbReference type="InterPro" id="IPR041380">
    <property type="entry name" value="Acetyltransf_17"/>
</dbReference>
<evidence type="ECO:0000259" key="1">
    <source>
        <dbReference type="PROSITE" id="PS51186"/>
    </source>
</evidence>
<evidence type="ECO:0000313" key="2">
    <source>
        <dbReference type="EMBL" id="SDW02083.1"/>
    </source>
</evidence>
<dbReference type="InterPro" id="IPR036527">
    <property type="entry name" value="SCP2_sterol-bd_dom_sf"/>
</dbReference>
<dbReference type="PANTHER" id="PTHR37817">
    <property type="entry name" value="N-ACETYLTRANSFERASE EIS"/>
    <property type="match status" value="1"/>
</dbReference>
<dbReference type="RefSeq" id="WP_091610158.1">
    <property type="nucleotide sequence ID" value="NZ_FNNC01000001.1"/>
</dbReference>
<feature type="domain" description="N-acetyltransferase" evidence="1">
    <location>
        <begin position="1"/>
        <end position="145"/>
    </location>
</feature>
<dbReference type="Pfam" id="PF17668">
    <property type="entry name" value="Acetyltransf_17"/>
    <property type="match status" value="1"/>
</dbReference>
<evidence type="ECO:0000313" key="3">
    <source>
        <dbReference type="Proteomes" id="UP000199488"/>
    </source>
</evidence>
<sequence>MDIRRMKKSEIDQSLDLAQYAFQIHLTEEQRRERRRTIVPQDNWVAVERGKVLSKVAIFPTVIYLGEVKMPMGGISGVATWPEKRRGSLVRSLLKEALVDLRERGVPISMLYPFSTSFYRKFGWEVFCDTKHWKVTKNELPDTGEPEKGSIRRIYQQDWQILDYIYQKWAKQYAGMIARSEQWWKNRTLQRKKGNAAVYTDANGFDSGYVLYEVKEQQLTVHEFVAWHEDARRELWRFLANHDSMIETAKISPVIDDPSRYLLPEPKIEETRKSYFMARIVDVYPFLHQYPLNLPVEESLVLHVEDDFCDWNNTSWQLYKSKEGRTEIKEVLSNRTGIELSINTLTALVMGYITVREAERTSLVKGSKQQLELLDHVLPGFTPFMYDFF</sequence>
<organism evidence="2 3">
    <name type="scientific">Marinococcus luteus</name>
    <dbReference type="NCBI Taxonomy" id="1122204"/>
    <lineage>
        <taxon>Bacteria</taxon>
        <taxon>Bacillati</taxon>
        <taxon>Bacillota</taxon>
        <taxon>Bacilli</taxon>
        <taxon>Bacillales</taxon>
        <taxon>Bacillaceae</taxon>
        <taxon>Marinococcus</taxon>
    </lineage>
</organism>
<dbReference type="PANTHER" id="PTHR37817:SF1">
    <property type="entry name" value="N-ACETYLTRANSFERASE EIS"/>
    <property type="match status" value="1"/>
</dbReference>